<evidence type="ECO:0008006" key="3">
    <source>
        <dbReference type="Google" id="ProtNLM"/>
    </source>
</evidence>
<accession>A0A9P7AM42</accession>
<organism evidence="1 2">
    <name type="scientific">Suillus plorans</name>
    <dbReference type="NCBI Taxonomy" id="116603"/>
    <lineage>
        <taxon>Eukaryota</taxon>
        <taxon>Fungi</taxon>
        <taxon>Dikarya</taxon>
        <taxon>Basidiomycota</taxon>
        <taxon>Agaricomycotina</taxon>
        <taxon>Agaricomycetes</taxon>
        <taxon>Agaricomycetidae</taxon>
        <taxon>Boletales</taxon>
        <taxon>Suillineae</taxon>
        <taxon>Suillaceae</taxon>
        <taxon>Suillus</taxon>
    </lineage>
</organism>
<comment type="caution">
    <text evidence="1">The sequence shown here is derived from an EMBL/GenBank/DDBJ whole genome shotgun (WGS) entry which is preliminary data.</text>
</comment>
<protein>
    <recommendedName>
        <fullName evidence="3">CxC2-like cysteine cluster KDZ transposase-associated domain-containing protein</fullName>
    </recommendedName>
</protein>
<dbReference type="AlphaFoldDB" id="A0A9P7AM42"/>
<dbReference type="Proteomes" id="UP000719766">
    <property type="component" value="Unassembled WGS sequence"/>
</dbReference>
<name>A0A9P7AM42_9AGAM</name>
<gene>
    <name evidence="1" type="ORF">HD556DRAFT_1196308</name>
</gene>
<proteinExistence type="predicted"/>
<feature type="non-terminal residue" evidence="1">
    <location>
        <position position="1"/>
    </location>
</feature>
<dbReference type="OrthoDB" id="3004525at2759"/>
<dbReference type="EMBL" id="JABBWE010000044">
    <property type="protein sequence ID" value="KAG1791163.1"/>
    <property type="molecule type" value="Genomic_DNA"/>
</dbReference>
<reference evidence="1" key="1">
    <citation type="journal article" date="2020" name="New Phytol.">
        <title>Comparative genomics reveals dynamic genome evolution in host specialist ectomycorrhizal fungi.</title>
        <authorList>
            <person name="Lofgren L.A."/>
            <person name="Nguyen N.H."/>
            <person name="Vilgalys R."/>
            <person name="Ruytinx J."/>
            <person name="Liao H.L."/>
            <person name="Branco S."/>
            <person name="Kuo A."/>
            <person name="LaButti K."/>
            <person name="Lipzen A."/>
            <person name="Andreopoulos W."/>
            <person name="Pangilinan J."/>
            <person name="Riley R."/>
            <person name="Hundley H."/>
            <person name="Na H."/>
            <person name="Barry K."/>
            <person name="Grigoriev I.V."/>
            <person name="Stajich J.E."/>
            <person name="Kennedy P.G."/>
        </authorList>
    </citation>
    <scope>NUCLEOTIDE SEQUENCE</scope>
    <source>
        <strain evidence="1">S12</strain>
    </source>
</reference>
<dbReference type="GeneID" id="64590048"/>
<dbReference type="RefSeq" id="XP_041158048.1">
    <property type="nucleotide sequence ID" value="XM_041296284.1"/>
</dbReference>
<evidence type="ECO:0000313" key="1">
    <source>
        <dbReference type="EMBL" id="KAG1791163.1"/>
    </source>
</evidence>
<sequence length="59" mass="6756">YRCHGCLGEPIFCAKCCRNEHRRLPFHKISKWNGDFFEDVSLAKIDLEIHLGHGGCPCP</sequence>
<evidence type="ECO:0000313" key="2">
    <source>
        <dbReference type="Proteomes" id="UP000719766"/>
    </source>
</evidence>
<feature type="non-terminal residue" evidence="1">
    <location>
        <position position="59"/>
    </location>
</feature>
<keyword evidence="2" id="KW-1185">Reference proteome</keyword>